<dbReference type="PANTHER" id="PTHR10654:SF18">
    <property type="entry name" value="IP17195P"/>
    <property type="match status" value="1"/>
</dbReference>
<feature type="region of interest" description="Disordered" evidence="10">
    <location>
        <begin position="373"/>
        <end position="397"/>
    </location>
</feature>
<dbReference type="Gene3D" id="1.20.120.830">
    <property type="entry name" value="Serine-rich domain"/>
    <property type="match status" value="1"/>
</dbReference>
<keyword evidence="6" id="KW-0597">Phosphoprotein</keyword>
<dbReference type="Pfam" id="PF00018">
    <property type="entry name" value="SH3_1"/>
    <property type="match status" value="1"/>
</dbReference>
<comment type="caution">
    <text evidence="12">The sequence shown here is derived from an EMBL/GenBank/DDBJ whole genome shotgun (WGS) entry which is preliminary data.</text>
</comment>
<feature type="compositionally biased region" description="Basic and acidic residues" evidence="10">
    <location>
        <begin position="308"/>
        <end position="321"/>
    </location>
</feature>
<dbReference type="InterPro" id="IPR021901">
    <property type="entry name" value="CAS_C"/>
</dbReference>
<feature type="region of interest" description="Disordered" evidence="10">
    <location>
        <begin position="127"/>
        <end position="188"/>
    </location>
</feature>
<dbReference type="OrthoDB" id="5983572at2759"/>
<dbReference type="FunFam" id="2.30.30.40:FF:000009">
    <property type="entry name" value="Breast cancer anti-estrogen resistance 1"/>
    <property type="match status" value="1"/>
</dbReference>
<evidence type="ECO:0000256" key="1">
    <source>
        <dbReference type="ARBA" id="ARBA00004246"/>
    </source>
</evidence>
<dbReference type="GO" id="GO:0005737">
    <property type="term" value="C:cytoplasm"/>
    <property type="evidence" value="ECO:0007669"/>
    <property type="project" value="UniProtKB-SubCell"/>
</dbReference>
<dbReference type="Gene3D" id="2.30.30.40">
    <property type="entry name" value="SH3 Domains"/>
    <property type="match status" value="1"/>
</dbReference>
<dbReference type="InterPro" id="IPR014928">
    <property type="entry name" value="Serine_rich_dom"/>
</dbReference>
<gene>
    <name evidence="12" type="ORF">MGAL_10B069202</name>
</gene>
<feature type="compositionally biased region" description="Basic and acidic residues" evidence="10">
    <location>
        <begin position="373"/>
        <end position="393"/>
    </location>
</feature>
<dbReference type="CDD" id="cd11844">
    <property type="entry name" value="SH3_CAS"/>
    <property type="match status" value="1"/>
</dbReference>
<feature type="region of interest" description="Disordered" evidence="10">
    <location>
        <begin position="723"/>
        <end position="788"/>
    </location>
</feature>
<comment type="similarity">
    <text evidence="3">Belongs to the CAS family.</text>
</comment>
<dbReference type="InterPro" id="IPR038319">
    <property type="entry name" value="Serine_rich_sf"/>
</dbReference>
<dbReference type="InterPro" id="IPR037362">
    <property type="entry name" value="CAS_fam"/>
</dbReference>
<accession>A0A8B6FSF6</accession>
<name>A0A8B6FSF6_MYTGA</name>
<keyword evidence="4 9" id="KW-0728">SH3 domain</keyword>
<dbReference type="InterPro" id="IPR001452">
    <property type="entry name" value="SH3_domain"/>
</dbReference>
<evidence type="ECO:0000256" key="8">
    <source>
        <dbReference type="ARBA" id="ARBA00022949"/>
    </source>
</evidence>
<feature type="compositionally biased region" description="Pro residues" evidence="10">
    <location>
        <begin position="636"/>
        <end position="647"/>
    </location>
</feature>
<dbReference type="EMBL" id="UYJE01007351">
    <property type="protein sequence ID" value="VDI54012.1"/>
    <property type="molecule type" value="Genomic_DNA"/>
</dbReference>
<evidence type="ECO:0000313" key="13">
    <source>
        <dbReference type="Proteomes" id="UP000596742"/>
    </source>
</evidence>
<feature type="domain" description="SH3" evidence="11">
    <location>
        <begin position="22"/>
        <end position="84"/>
    </location>
</feature>
<feature type="compositionally biased region" description="Polar residues" evidence="10">
    <location>
        <begin position="171"/>
        <end position="188"/>
    </location>
</feature>
<keyword evidence="13" id="KW-1185">Reference proteome</keyword>
<dbReference type="FunFam" id="1.20.120.230:FF:000001">
    <property type="entry name" value="Breast cancer anti-estrogen resistance 1"/>
    <property type="match status" value="1"/>
</dbReference>
<feature type="region of interest" description="Disordered" evidence="10">
    <location>
        <begin position="221"/>
        <end position="327"/>
    </location>
</feature>
<dbReference type="GO" id="GO:0016477">
    <property type="term" value="P:cell migration"/>
    <property type="evidence" value="ECO:0007669"/>
    <property type="project" value="TreeGrafter"/>
</dbReference>
<protein>
    <submittedName>
        <fullName evidence="12">Breast cancer anti-estrogen resistance 1</fullName>
    </submittedName>
</protein>
<keyword evidence="7" id="KW-0130">Cell adhesion</keyword>
<feature type="compositionally biased region" description="Low complexity" evidence="10">
    <location>
        <begin position="221"/>
        <end position="237"/>
    </location>
</feature>
<dbReference type="SUPFAM" id="SSF50044">
    <property type="entry name" value="SH3-domain"/>
    <property type="match status" value="1"/>
</dbReference>
<keyword evidence="8" id="KW-0965">Cell junction</keyword>
<evidence type="ECO:0000256" key="10">
    <source>
        <dbReference type="SAM" id="MobiDB-lite"/>
    </source>
</evidence>
<dbReference type="Pfam" id="PF08824">
    <property type="entry name" value="Serine_rich"/>
    <property type="match status" value="1"/>
</dbReference>
<dbReference type="AlphaFoldDB" id="A0A8B6FSF6"/>
<dbReference type="Proteomes" id="UP000596742">
    <property type="component" value="Unassembled WGS sequence"/>
</dbReference>
<feature type="compositionally biased region" description="Polar residues" evidence="10">
    <location>
        <begin position="238"/>
        <end position="257"/>
    </location>
</feature>
<evidence type="ECO:0000256" key="9">
    <source>
        <dbReference type="PROSITE-ProRule" id="PRU00192"/>
    </source>
</evidence>
<keyword evidence="5" id="KW-0963">Cytoplasm</keyword>
<evidence type="ECO:0000256" key="6">
    <source>
        <dbReference type="ARBA" id="ARBA00022553"/>
    </source>
</evidence>
<dbReference type="PANTHER" id="PTHR10654">
    <property type="entry name" value="CAS SCAFFOLDING PROTEIN"/>
    <property type="match status" value="1"/>
</dbReference>
<dbReference type="CDD" id="cd11564">
    <property type="entry name" value="FAT-like_CAS_C"/>
    <property type="match status" value="1"/>
</dbReference>
<evidence type="ECO:0000256" key="5">
    <source>
        <dbReference type="ARBA" id="ARBA00022490"/>
    </source>
</evidence>
<feature type="compositionally biased region" description="Polar residues" evidence="10">
    <location>
        <begin position="756"/>
        <end position="774"/>
    </location>
</feature>
<dbReference type="GO" id="GO:0005925">
    <property type="term" value="C:focal adhesion"/>
    <property type="evidence" value="ECO:0007669"/>
    <property type="project" value="UniProtKB-SubCell"/>
</dbReference>
<evidence type="ECO:0000259" key="11">
    <source>
        <dbReference type="PROSITE" id="PS50002"/>
    </source>
</evidence>
<dbReference type="PROSITE" id="PS50002">
    <property type="entry name" value="SH3"/>
    <property type="match status" value="1"/>
</dbReference>
<evidence type="ECO:0000313" key="12">
    <source>
        <dbReference type="EMBL" id="VDI54012.1"/>
    </source>
</evidence>
<reference evidence="12" key="1">
    <citation type="submission" date="2018-11" db="EMBL/GenBank/DDBJ databases">
        <authorList>
            <person name="Alioto T."/>
            <person name="Alioto T."/>
        </authorList>
    </citation>
    <scope>NUCLEOTIDE SEQUENCE</scope>
</reference>
<dbReference type="GO" id="GO:0005886">
    <property type="term" value="C:plasma membrane"/>
    <property type="evidence" value="ECO:0007669"/>
    <property type="project" value="TreeGrafter"/>
</dbReference>
<evidence type="ECO:0000256" key="7">
    <source>
        <dbReference type="ARBA" id="ARBA00022889"/>
    </source>
</evidence>
<dbReference type="Gene3D" id="1.20.120.230">
    <property type="entry name" value="Alpha-catenin/vinculin-like"/>
    <property type="match status" value="1"/>
</dbReference>
<comment type="subcellular location">
    <subcellularLocation>
        <location evidence="1">Cell junction</location>
        <location evidence="1">Focal adhesion</location>
    </subcellularLocation>
    <subcellularLocation>
        <location evidence="2">Cytoplasm</location>
    </subcellularLocation>
</comment>
<dbReference type="GO" id="GO:0007169">
    <property type="term" value="P:cell surface receptor protein tyrosine kinase signaling pathway"/>
    <property type="evidence" value="ECO:0007669"/>
    <property type="project" value="TreeGrafter"/>
</dbReference>
<proteinExistence type="inferred from homology"/>
<dbReference type="Pfam" id="PF12026">
    <property type="entry name" value="CAS_C"/>
    <property type="match status" value="1"/>
</dbReference>
<evidence type="ECO:0000256" key="4">
    <source>
        <dbReference type="ARBA" id="ARBA00022443"/>
    </source>
</evidence>
<dbReference type="SMART" id="SM00326">
    <property type="entry name" value="SH3"/>
    <property type="match status" value="1"/>
</dbReference>
<feature type="compositionally biased region" description="Basic and acidic residues" evidence="10">
    <location>
        <begin position="732"/>
        <end position="744"/>
    </location>
</feature>
<evidence type="ECO:0000256" key="2">
    <source>
        <dbReference type="ARBA" id="ARBA00004496"/>
    </source>
</evidence>
<dbReference type="InterPro" id="IPR036028">
    <property type="entry name" value="SH3-like_dom_sf"/>
</dbReference>
<feature type="region of interest" description="Disordered" evidence="10">
    <location>
        <begin position="603"/>
        <end position="661"/>
    </location>
</feature>
<feature type="region of interest" description="Disordered" evidence="10">
    <location>
        <begin position="402"/>
        <end position="421"/>
    </location>
</feature>
<sequence>MKDRCRSHSPSQILQQGETVNMQTILAKAVYDNKAETPDELAFRRGDVLSVIEQDTGGLEGWWLCSYRGKQGIAPGNRLQLLTGMQESDYQSPMTQKQLNRRSWDVTPNKVGTPTKTGNQQQFIFESPEMPTQDYDVPQTRPQPIEGQENYDTPPKLNSQNSFEQLDYDTPPQQKNFQHNQENNQMTPQSLFPTEFYDVPTSLSNRSSIMSNLSHLSHLSNESFSSSSASNKSSHGSGRNQGSNQESMTDSARSSMDISPHDFYDVPPSRLQALPFNHHKQPSADSGLDMYDSPQKQKSVTDSMEDYDVPKADYDIPKSHSDSFISPGKHTENAYDIADQSSVIEHDIDDIYDVPKSNTLVRKNEKNFLSDELDGKSRRRERSGDRTLTRGERCGGVYDIPPQVTRDSMFSSKSDSSESTDEGYRLSICSLDSRNSDIPIYDELPYDLDAAMDLMVKLQQDVQKATTKLCSFISSSWRRKDVLEPNLYNIKSACTKVKATLEEFLEFAQGTLANSAKLPEKKLINKLTKQLCPLLQNLDQIKACLKNLDFINWQLSSLVSNDASKDDDLGKIGSISKDLTTDVKKMVSLIHGNSTLLFKRAQDSNHSFSTPPKPPVAQKPTVLPKPSITNVQGRPLPAPPRPLPPTPTDKKSMSFDSKTASVEFKRDSGDFRRLSEEFKQMSMDTYKAQDNVKDENEIIEEYDYVHLDSPEGSDVSKTKIDNSKLEQQNLHPDLDDKPVKETSPMRELTPPKIGSRSGSPMRENSPSKQFIKKSNSMDDILSNKGSPEPLFVKTPVDRNFKLTSPTSLPSTIKLDPNDKQVVCYYSSQLDTHSTLLTNAVDAFFTCIECGHGPKIFISNSKFVVVSAHKLVYIGDTLHRNLMNIEVRNKIMHCANHLCDILKLTVSATKTAALQYPSIPAVQEMVDRVVDVSHAAYELKLVIGQASAL</sequence>
<dbReference type="GO" id="GO:0007155">
    <property type="term" value="P:cell adhesion"/>
    <property type="evidence" value="ECO:0007669"/>
    <property type="project" value="UniProtKB-KW"/>
</dbReference>
<evidence type="ECO:0000256" key="3">
    <source>
        <dbReference type="ARBA" id="ARBA00007848"/>
    </source>
</evidence>
<organism evidence="12 13">
    <name type="scientific">Mytilus galloprovincialis</name>
    <name type="common">Mediterranean mussel</name>
    <dbReference type="NCBI Taxonomy" id="29158"/>
    <lineage>
        <taxon>Eukaryota</taxon>
        <taxon>Metazoa</taxon>
        <taxon>Spiralia</taxon>
        <taxon>Lophotrochozoa</taxon>
        <taxon>Mollusca</taxon>
        <taxon>Bivalvia</taxon>
        <taxon>Autobranchia</taxon>
        <taxon>Pteriomorphia</taxon>
        <taxon>Mytilida</taxon>
        <taxon>Mytiloidea</taxon>
        <taxon>Mytilidae</taxon>
        <taxon>Mytilinae</taxon>
        <taxon>Mytilus</taxon>
    </lineage>
</organism>